<dbReference type="AlphaFoldDB" id="A0A1I2BBD5"/>
<protein>
    <submittedName>
        <fullName evidence="1">Uncharacterized protein</fullName>
    </submittedName>
</protein>
<evidence type="ECO:0000313" key="2">
    <source>
        <dbReference type="Proteomes" id="UP000198896"/>
    </source>
</evidence>
<reference evidence="1 2" key="1">
    <citation type="submission" date="2016-10" db="EMBL/GenBank/DDBJ databases">
        <authorList>
            <person name="de Groot N.N."/>
        </authorList>
    </citation>
    <scope>NUCLEOTIDE SEQUENCE [LARGE SCALE GENOMIC DNA]</scope>
    <source>
        <strain evidence="1 2">DSM 9236</strain>
    </source>
</reference>
<dbReference type="Proteomes" id="UP000198896">
    <property type="component" value="Unassembled WGS sequence"/>
</dbReference>
<dbReference type="EMBL" id="FONL01000008">
    <property type="protein sequence ID" value="SFE52460.1"/>
    <property type="molecule type" value="Genomic_DNA"/>
</dbReference>
<keyword evidence="2" id="KW-1185">Reference proteome</keyword>
<proteinExistence type="predicted"/>
<gene>
    <name evidence="1" type="ORF">SAMN05216245_10853</name>
</gene>
<evidence type="ECO:0000313" key="1">
    <source>
        <dbReference type="EMBL" id="SFE52460.1"/>
    </source>
</evidence>
<dbReference type="RefSeq" id="WP_093913526.1">
    <property type="nucleotide sequence ID" value="NZ_FONL01000008.1"/>
</dbReference>
<accession>A0A1I2BBD5</accession>
<dbReference type="STRING" id="1123323.SAMN05216245_10853"/>
<sequence>MTKNYVDMTMEEIEQRLASDPAERENVKQCLELLHIFEELSPDGKEEVIKFTETLEGGKKMAEALRLIAARHPVPGAKAVTA</sequence>
<organism evidence="1 2">
    <name type="scientific">Succiniclasticum ruminis DSM 9236</name>
    <dbReference type="NCBI Taxonomy" id="1123323"/>
    <lineage>
        <taxon>Bacteria</taxon>
        <taxon>Bacillati</taxon>
        <taxon>Bacillota</taxon>
        <taxon>Negativicutes</taxon>
        <taxon>Acidaminococcales</taxon>
        <taxon>Acidaminococcaceae</taxon>
        <taxon>Succiniclasticum</taxon>
    </lineage>
</organism>
<name>A0A1I2BBD5_9FIRM</name>